<keyword evidence="2" id="KW-1185">Reference proteome</keyword>
<dbReference type="InterPro" id="IPR002110">
    <property type="entry name" value="Ankyrin_rpt"/>
</dbReference>
<gene>
    <name evidence="1" type="ORF">PPL_03668</name>
</gene>
<sequence>MGENNNSIDYFFRKIIKNAFIFKYICLFNHQRCTLYTCRYLASQDATIDINWLVKQKLYNHVRKRLIGDCSTVVWSSHSLTDLASSTSTLDILQSLLDKDHQDPRSPEDGRSNLHFSRSTLFALVSLKDSPLSLIESVVQRYPLIVTSQLHQVAATHGRLDVIERFYSLIQPNSLTVFEAAKSGSLPIVKYLHGRGSHFSIVAVDGAAGAGHLDIVKFLLENRTESCTVRAIDDSATNGHLEVVRYLIQQAVQFNGSRFKGDPIKCTFNAVIGATALGNIQIVKLLLQHEKEICANYDNSFANIAQNVAMSHAHIEILEFLKPKTYSTTLSTWSNLNEASGLKLLKYLEPKRHADMVYNAALSGHLEIIKDYSGHLTHLQLIVSERFTKLMNGPPLLDNFIDLILQQSADKGNIDAIIYLFDKYNLKFDNIKMLPCLFRSVSLGDTRIVDYLFSKLESPINYNLYNQTKKVCT</sequence>
<name>D3B6C0_HETP5</name>
<comment type="caution">
    <text evidence="1">The sequence shown here is derived from an EMBL/GenBank/DDBJ whole genome shotgun (WGS) entry which is preliminary data.</text>
</comment>
<dbReference type="AlphaFoldDB" id="D3B6C0"/>
<dbReference type="InterPro" id="IPR052050">
    <property type="entry name" value="SecEffector_AnkRepeat"/>
</dbReference>
<evidence type="ECO:0000313" key="2">
    <source>
        <dbReference type="Proteomes" id="UP000001396"/>
    </source>
</evidence>
<dbReference type="STRING" id="670386.D3B6C0"/>
<dbReference type="EMBL" id="ADBJ01000017">
    <property type="protein sequence ID" value="EFA82890.1"/>
    <property type="molecule type" value="Genomic_DNA"/>
</dbReference>
<dbReference type="RefSeq" id="XP_020435007.1">
    <property type="nucleotide sequence ID" value="XM_020574593.1"/>
</dbReference>
<evidence type="ECO:0000313" key="1">
    <source>
        <dbReference type="EMBL" id="EFA82890.1"/>
    </source>
</evidence>
<organism evidence="1 2">
    <name type="scientific">Heterostelium pallidum (strain ATCC 26659 / Pp 5 / PN500)</name>
    <name type="common">Cellular slime mold</name>
    <name type="synonym">Polysphondylium pallidum</name>
    <dbReference type="NCBI Taxonomy" id="670386"/>
    <lineage>
        <taxon>Eukaryota</taxon>
        <taxon>Amoebozoa</taxon>
        <taxon>Evosea</taxon>
        <taxon>Eumycetozoa</taxon>
        <taxon>Dictyostelia</taxon>
        <taxon>Acytosteliales</taxon>
        <taxon>Acytosteliaceae</taxon>
        <taxon>Heterostelium</taxon>
    </lineage>
</organism>
<protein>
    <recommendedName>
        <fullName evidence="3">Ankyrin repeat-containing protein</fullName>
    </recommendedName>
</protein>
<dbReference type="InterPro" id="IPR036770">
    <property type="entry name" value="Ankyrin_rpt-contain_sf"/>
</dbReference>
<accession>D3B6C0</accession>
<dbReference type="SUPFAM" id="SSF48403">
    <property type="entry name" value="Ankyrin repeat"/>
    <property type="match status" value="1"/>
</dbReference>
<dbReference type="InParanoid" id="D3B6C0"/>
<dbReference type="Gene3D" id="1.25.40.20">
    <property type="entry name" value="Ankyrin repeat-containing domain"/>
    <property type="match status" value="1"/>
</dbReference>
<dbReference type="Proteomes" id="UP000001396">
    <property type="component" value="Unassembled WGS sequence"/>
</dbReference>
<dbReference type="GeneID" id="31359155"/>
<dbReference type="Pfam" id="PF12796">
    <property type="entry name" value="Ank_2"/>
    <property type="match status" value="1"/>
</dbReference>
<proteinExistence type="predicted"/>
<evidence type="ECO:0008006" key="3">
    <source>
        <dbReference type="Google" id="ProtNLM"/>
    </source>
</evidence>
<dbReference type="PANTHER" id="PTHR46586:SF3">
    <property type="entry name" value="ANKYRIN REPEAT-CONTAINING PROTEIN"/>
    <property type="match status" value="1"/>
</dbReference>
<dbReference type="PANTHER" id="PTHR46586">
    <property type="entry name" value="ANKYRIN REPEAT-CONTAINING PROTEIN"/>
    <property type="match status" value="1"/>
</dbReference>
<reference evidence="1 2" key="1">
    <citation type="journal article" date="2011" name="Genome Res.">
        <title>Phylogeny-wide analysis of social amoeba genomes highlights ancient origins for complex intercellular communication.</title>
        <authorList>
            <person name="Heidel A.J."/>
            <person name="Lawal H.M."/>
            <person name="Felder M."/>
            <person name="Schilde C."/>
            <person name="Helps N.R."/>
            <person name="Tunggal B."/>
            <person name="Rivero F."/>
            <person name="John U."/>
            <person name="Schleicher M."/>
            <person name="Eichinger L."/>
            <person name="Platzer M."/>
            <person name="Noegel A.A."/>
            <person name="Schaap P."/>
            <person name="Gloeckner G."/>
        </authorList>
    </citation>
    <scope>NUCLEOTIDE SEQUENCE [LARGE SCALE GENOMIC DNA]</scope>
    <source>
        <strain evidence="2">ATCC 26659 / Pp 5 / PN500</strain>
    </source>
</reference>